<sequence length="265" mass="29686">MEFVEASLSTAVRPALDVRGNDAAGRDPVRALSSPAPVLSDSSPTQSTEPSIESESVEGGSRADRSRSPIRVLKRMKEQHTQLRERCLIRVHSMPTAKPVKPARRTNPYQAPYYFPTPLSPDADIYVEQVLSERQGARVTDPISFRQYRDRVPLSPRTSPKSKEELLPPPTPDVVVSETTQATSQPSTEPTPDPPVRPPLREKSHRWSWHLPHLHAKSQQDEAEPQETVEKPQTPARFLFGHHRRRNGTASEDVKAKRTSLPPQS</sequence>
<reference evidence="2 3" key="1">
    <citation type="submission" date="2016-10" db="EMBL/GenBank/DDBJ databases">
        <title>Genome sequence of the basidiomycete white-rot fungus Trametes pubescens.</title>
        <authorList>
            <person name="Makela M.R."/>
            <person name="Granchi Z."/>
            <person name="Peng M."/>
            <person name="De Vries R.P."/>
            <person name="Grigoriev I."/>
            <person name="Riley R."/>
            <person name="Hilden K."/>
        </authorList>
    </citation>
    <scope>NUCLEOTIDE SEQUENCE [LARGE SCALE GENOMIC DNA]</scope>
    <source>
        <strain evidence="2 3">FBCC735</strain>
    </source>
</reference>
<evidence type="ECO:0000256" key="1">
    <source>
        <dbReference type="SAM" id="MobiDB-lite"/>
    </source>
</evidence>
<organism evidence="2 3">
    <name type="scientific">Trametes pubescens</name>
    <name type="common">White-rot fungus</name>
    <dbReference type="NCBI Taxonomy" id="154538"/>
    <lineage>
        <taxon>Eukaryota</taxon>
        <taxon>Fungi</taxon>
        <taxon>Dikarya</taxon>
        <taxon>Basidiomycota</taxon>
        <taxon>Agaricomycotina</taxon>
        <taxon>Agaricomycetes</taxon>
        <taxon>Polyporales</taxon>
        <taxon>Polyporaceae</taxon>
        <taxon>Trametes</taxon>
    </lineage>
</organism>
<proteinExistence type="predicted"/>
<feature type="compositionally biased region" description="Basic residues" evidence="1">
    <location>
        <begin position="203"/>
        <end position="216"/>
    </location>
</feature>
<dbReference type="OrthoDB" id="2804517at2759"/>
<feature type="region of interest" description="Disordered" evidence="1">
    <location>
        <begin position="150"/>
        <end position="265"/>
    </location>
</feature>
<evidence type="ECO:0000313" key="2">
    <source>
        <dbReference type="EMBL" id="OJT08502.1"/>
    </source>
</evidence>
<protein>
    <submittedName>
        <fullName evidence="2">Uncharacterized protein</fullName>
    </submittedName>
</protein>
<evidence type="ECO:0000313" key="3">
    <source>
        <dbReference type="Proteomes" id="UP000184267"/>
    </source>
</evidence>
<dbReference type="OMA" id="SHRWSWH"/>
<dbReference type="EMBL" id="MNAD01001042">
    <property type="protein sequence ID" value="OJT08502.1"/>
    <property type="molecule type" value="Genomic_DNA"/>
</dbReference>
<feature type="compositionally biased region" description="Pro residues" evidence="1">
    <location>
        <begin position="189"/>
        <end position="198"/>
    </location>
</feature>
<accession>A0A1M2VLU1</accession>
<dbReference type="AlphaFoldDB" id="A0A1M2VLU1"/>
<gene>
    <name evidence="2" type="ORF">TRAPUB_685</name>
</gene>
<feature type="region of interest" description="Disordered" evidence="1">
    <location>
        <begin position="1"/>
        <end position="79"/>
    </location>
</feature>
<name>A0A1M2VLU1_TRAPU</name>
<comment type="caution">
    <text evidence="2">The sequence shown here is derived from an EMBL/GenBank/DDBJ whole genome shotgun (WGS) entry which is preliminary data.</text>
</comment>
<dbReference type="Proteomes" id="UP000184267">
    <property type="component" value="Unassembled WGS sequence"/>
</dbReference>
<feature type="compositionally biased region" description="Polar residues" evidence="1">
    <location>
        <begin position="40"/>
        <end position="54"/>
    </location>
</feature>
<keyword evidence="3" id="KW-1185">Reference proteome</keyword>